<accession>A0ABT1AZW0</accession>
<sequence length="112" mass="12544">MKETIDLNTAFSIELETSNNWRLEPRGKYQGLPLYESLGGKVSAIAIVENPAIGEKAVGIGNDRIMGLVMIPDLKIFRNLGPNGPERCYWYFSAETIKELQRTYEGEAKLGH</sequence>
<evidence type="ECO:0000313" key="1">
    <source>
        <dbReference type="EMBL" id="MCO5725522.1"/>
    </source>
</evidence>
<keyword evidence="2" id="KW-1185">Reference proteome</keyword>
<organism evidence="1 2">
    <name type="scientific">Robiginitalea marina</name>
    <dbReference type="NCBI Taxonomy" id="2954105"/>
    <lineage>
        <taxon>Bacteria</taxon>
        <taxon>Pseudomonadati</taxon>
        <taxon>Bacteroidota</taxon>
        <taxon>Flavobacteriia</taxon>
        <taxon>Flavobacteriales</taxon>
        <taxon>Flavobacteriaceae</taxon>
        <taxon>Robiginitalea</taxon>
    </lineage>
</organism>
<comment type="caution">
    <text evidence="1">The sequence shown here is derived from an EMBL/GenBank/DDBJ whole genome shotgun (WGS) entry which is preliminary data.</text>
</comment>
<dbReference type="Proteomes" id="UP001206312">
    <property type="component" value="Unassembled WGS sequence"/>
</dbReference>
<dbReference type="RefSeq" id="WP_252741895.1">
    <property type="nucleotide sequence ID" value="NZ_JAMXIB010000010.1"/>
</dbReference>
<protein>
    <submittedName>
        <fullName evidence="1">Uncharacterized protein</fullName>
    </submittedName>
</protein>
<reference evidence="1 2" key="1">
    <citation type="submission" date="2022-06" db="EMBL/GenBank/DDBJ databases">
        <authorList>
            <person name="Xuan X."/>
        </authorList>
    </citation>
    <scope>NUCLEOTIDE SEQUENCE [LARGE SCALE GENOMIC DNA]</scope>
    <source>
        <strain evidence="1 2">2V75</strain>
    </source>
</reference>
<dbReference type="EMBL" id="JAMXIB010000010">
    <property type="protein sequence ID" value="MCO5725522.1"/>
    <property type="molecule type" value="Genomic_DNA"/>
</dbReference>
<evidence type="ECO:0000313" key="2">
    <source>
        <dbReference type="Proteomes" id="UP001206312"/>
    </source>
</evidence>
<proteinExistence type="predicted"/>
<name>A0ABT1AZW0_9FLAO</name>
<gene>
    <name evidence="1" type="ORF">NG653_11695</name>
</gene>